<evidence type="ECO:0000259" key="1">
    <source>
        <dbReference type="Pfam" id="PF16078"/>
    </source>
</evidence>
<dbReference type="Pfam" id="PF16078">
    <property type="entry name" value="2-oxogl_dehyd_N"/>
    <property type="match status" value="1"/>
</dbReference>
<sequence length="137" mass="16153">MYAKVQNYRSARFVTSYLYQQFIRCLHPNRKNLFEHRSIIKQFYKNNPIRHKHDGDNGKRKYNVLNMINSEYLNYIYKAWLKDTKSVNSSWDSYFKLIHAESPKVSHAKLKLTPVSTSALKLMTSNLKGGQLGNSEF</sequence>
<dbReference type="OrthoDB" id="413077at2759"/>
<accession>A0A8N1S9U4</accession>
<proteinExistence type="predicted"/>
<organism evidence="2 3">
    <name type="scientific">Pogonomyrmex barbatus</name>
    <name type="common">red harvester ant</name>
    <dbReference type="NCBI Taxonomy" id="144034"/>
    <lineage>
        <taxon>Eukaryota</taxon>
        <taxon>Metazoa</taxon>
        <taxon>Ecdysozoa</taxon>
        <taxon>Arthropoda</taxon>
        <taxon>Hexapoda</taxon>
        <taxon>Insecta</taxon>
        <taxon>Pterygota</taxon>
        <taxon>Neoptera</taxon>
        <taxon>Endopterygota</taxon>
        <taxon>Hymenoptera</taxon>
        <taxon>Apocrita</taxon>
        <taxon>Aculeata</taxon>
        <taxon>Formicoidea</taxon>
        <taxon>Formicidae</taxon>
        <taxon>Myrmicinae</taxon>
        <taxon>Pogonomyrmex</taxon>
    </lineage>
</organism>
<dbReference type="RefSeq" id="XP_025074758.1">
    <property type="nucleotide sequence ID" value="XM_025218973.1"/>
</dbReference>
<gene>
    <name evidence="3" type="primary">LOC112552826</name>
</gene>
<evidence type="ECO:0000313" key="2">
    <source>
        <dbReference type="Proteomes" id="UP000504615"/>
    </source>
</evidence>
<reference evidence="3" key="1">
    <citation type="submission" date="2025-08" db="UniProtKB">
        <authorList>
            <consortium name="RefSeq"/>
        </authorList>
    </citation>
    <scope>IDENTIFICATION</scope>
</reference>
<dbReference type="AlphaFoldDB" id="A0A8N1S9U4"/>
<feature type="domain" description="2-oxoglutarate dehydrogenase E1 component N-terminal" evidence="1">
    <location>
        <begin position="65"/>
        <end position="96"/>
    </location>
</feature>
<keyword evidence="2" id="KW-1185">Reference proteome</keyword>
<protein>
    <submittedName>
        <fullName evidence="3">2-oxoglutarate dehydrogenase, mitochondrial-like</fullName>
    </submittedName>
</protein>
<dbReference type="Proteomes" id="UP000504615">
    <property type="component" value="Unplaced"/>
</dbReference>
<dbReference type="InterPro" id="IPR032106">
    <property type="entry name" value="2-oxogl_dehyd_N"/>
</dbReference>
<evidence type="ECO:0000313" key="3">
    <source>
        <dbReference type="RefSeq" id="XP_025074758.1"/>
    </source>
</evidence>
<name>A0A8N1S9U4_9HYME</name>
<dbReference type="GeneID" id="112552826"/>